<dbReference type="PROSITE" id="PS50960">
    <property type="entry name" value="HTH_PSQ"/>
    <property type="match status" value="1"/>
</dbReference>
<protein>
    <recommendedName>
        <fullName evidence="2">HTH psq-type domain-containing protein</fullName>
    </recommendedName>
</protein>
<dbReference type="AlphaFoldDB" id="A0AAD9JBH6"/>
<dbReference type="SUPFAM" id="SSF46689">
    <property type="entry name" value="Homeodomain-like"/>
    <property type="match status" value="1"/>
</dbReference>
<dbReference type="PANTHER" id="PTHR19303">
    <property type="entry name" value="TRANSPOSON"/>
    <property type="match status" value="1"/>
</dbReference>
<dbReference type="GO" id="GO:0003677">
    <property type="term" value="F:DNA binding"/>
    <property type="evidence" value="ECO:0007669"/>
    <property type="project" value="UniProtKB-UniRule"/>
</dbReference>
<proteinExistence type="predicted"/>
<comment type="caution">
    <text evidence="3">The sequence shown here is derived from an EMBL/GenBank/DDBJ whole genome shotgun (WGS) entry which is preliminary data.</text>
</comment>
<sequence length="345" mass="38875">MPRPVKKYSYEQLQEAVKKVMAGEISQKKASTFYGIPVMTISDHVHGKSKSSKPGPLPVMSPALEVDFSKKLMDLADRGFGLTKQLVLQKAAKLCRLAQLPHPFKEGPTGDSWYRAFMRRNPALTLRTPSRLSTARGRAMNRAVVGDYFQDVAKYTEGLQPISIWNMDESGFHFEHQPIKVVCKKGVRAINSRVSSSRENVTVVACASAAGVVMPPMFVVKGKPYKSLHSFNTVKAPPKNHSIVCYDQLHLDNLRIKAYQRRSRISACRRAFYALRGAGQCKHAYMHTCQNAMDLVKKYQTKLLKAALSPKIFCRNTPLLQDINIKRISQMVSPNQKDILVFYEE</sequence>
<accession>A0AAD9JBH6</accession>
<dbReference type="PANTHER" id="PTHR19303:SF74">
    <property type="entry name" value="POGO TRANSPOSABLE ELEMENT WITH KRAB DOMAIN"/>
    <property type="match status" value="1"/>
</dbReference>
<dbReference type="GO" id="GO:0005634">
    <property type="term" value="C:nucleus"/>
    <property type="evidence" value="ECO:0007669"/>
    <property type="project" value="UniProtKB-SubCell"/>
</dbReference>
<evidence type="ECO:0000313" key="3">
    <source>
        <dbReference type="EMBL" id="KAK2150003.1"/>
    </source>
</evidence>
<gene>
    <name evidence="3" type="ORF">LSH36_427g02030</name>
</gene>
<feature type="DNA-binding region" description="H-T-H motif" evidence="1">
    <location>
        <begin position="27"/>
        <end position="47"/>
    </location>
</feature>
<dbReference type="InterPro" id="IPR009057">
    <property type="entry name" value="Homeodomain-like_sf"/>
</dbReference>
<dbReference type="InterPro" id="IPR007889">
    <property type="entry name" value="HTH_Psq"/>
</dbReference>
<dbReference type="Proteomes" id="UP001208570">
    <property type="component" value="Unassembled WGS sequence"/>
</dbReference>
<evidence type="ECO:0000256" key="1">
    <source>
        <dbReference type="PROSITE-ProRule" id="PRU00320"/>
    </source>
</evidence>
<dbReference type="Pfam" id="PF05225">
    <property type="entry name" value="HTH_psq"/>
    <property type="match status" value="1"/>
</dbReference>
<reference evidence="3" key="1">
    <citation type="journal article" date="2023" name="Mol. Biol. Evol.">
        <title>Third-Generation Sequencing Reveals the Adaptive Role of the Epigenome in Three Deep-Sea Polychaetes.</title>
        <authorList>
            <person name="Perez M."/>
            <person name="Aroh O."/>
            <person name="Sun Y."/>
            <person name="Lan Y."/>
            <person name="Juniper S.K."/>
            <person name="Young C.R."/>
            <person name="Angers B."/>
            <person name="Qian P.Y."/>
        </authorList>
    </citation>
    <scope>NUCLEOTIDE SEQUENCE</scope>
    <source>
        <strain evidence="3">P08H-3</strain>
    </source>
</reference>
<feature type="domain" description="HTH psq-type" evidence="2">
    <location>
        <begin position="1"/>
        <end position="51"/>
    </location>
</feature>
<dbReference type="EMBL" id="JAODUP010000427">
    <property type="protein sequence ID" value="KAK2150003.1"/>
    <property type="molecule type" value="Genomic_DNA"/>
</dbReference>
<keyword evidence="1" id="KW-0539">Nucleus</keyword>
<dbReference type="Gene3D" id="1.10.10.60">
    <property type="entry name" value="Homeodomain-like"/>
    <property type="match status" value="1"/>
</dbReference>
<organism evidence="3 4">
    <name type="scientific">Paralvinella palmiformis</name>
    <dbReference type="NCBI Taxonomy" id="53620"/>
    <lineage>
        <taxon>Eukaryota</taxon>
        <taxon>Metazoa</taxon>
        <taxon>Spiralia</taxon>
        <taxon>Lophotrochozoa</taxon>
        <taxon>Annelida</taxon>
        <taxon>Polychaeta</taxon>
        <taxon>Sedentaria</taxon>
        <taxon>Canalipalpata</taxon>
        <taxon>Terebellida</taxon>
        <taxon>Terebelliformia</taxon>
        <taxon>Alvinellidae</taxon>
        <taxon>Paralvinella</taxon>
    </lineage>
</organism>
<dbReference type="InterPro" id="IPR050863">
    <property type="entry name" value="CenT-Element_Derived"/>
</dbReference>
<name>A0AAD9JBH6_9ANNE</name>
<keyword evidence="4" id="KW-1185">Reference proteome</keyword>
<evidence type="ECO:0000259" key="2">
    <source>
        <dbReference type="PROSITE" id="PS50960"/>
    </source>
</evidence>
<evidence type="ECO:0000313" key="4">
    <source>
        <dbReference type="Proteomes" id="UP001208570"/>
    </source>
</evidence>
<comment type="subcellular location">
    <subcellularLocation>
        <location evidence="1">Nucleus</location>
    </subcellularLocation>
</comment>
<keyword evidence="1" id="KW-0238">DNA-binding</keyword>